<evidence type="ECO:0000313" key="2">
    <source>
        <dbReference type="EMBL" id="OPJ58792.1"/>
    </source>
</evidence>
<reference evidence="2 3" key="1">
    <citation type="submission" date="2016-02" db="EMBL/GenBank/DDBJ databases">
        <title>Band-tailed pigeon sequencing and assembly.</title>
        <authorList>
            <person name="Soares A.E."/>
            <person name="Novak B.J."/>
            <person name="Rice E.S."/>
            <person name="O'Connell B."/>
            <person name="Chang D."/>
            <person name="Weber S."/>
            <person name="Shapiro B."/>
        </authorList>
    </citation>
    <scope>NUCLEOTIDE SEQUENCE [LARGE SCALE GENOMIC DNA]</scope>
    <source>
        <strain evidence="2">BTP2013</strain>
        <tissue evidence="2">Blood</tissue>
    </source>
</reference>
<dbReference type="EMBL" id="LSYS01009753">
    <property type="protein sequence ID" value="OPJ58792.1"/>
    <property type="molecule type" value="Genomic_DNA"/>
</dbReference>
<accession>A0A1V4IFM4</accession>
<name>A0A1V4IFM4_PATFA</name>
<protein>
    <submittedName>
        <fullName evidence="2">Uncharacterized protein</fullName>
    </submittedName>
</protein>
<comment type="caution">
    <text evidence="2">The sequence shown here is derived from an EMBL/GenBank/DDBJ whole genome shotgun (WGS) entry which is preliminary data.</text>
</comment>
<gene>
    <name evidence="2" type="ORF">AV530_000544</name>
</gene>
<sequence>MLILVFLRKGRPQSSRSQIWEAFPARPSSTCSWAQLIRRQCGGYSWKSCLSREEQAGSIWVNERKLQNVLLFYAALLLSWSCGFFGASIRGD</sequence>
<evidence type="ECO:0000313" key="3">
    <source>
        <dbReference type="Proteomes" id="UP000190648"/>
    </source>
</evidence>
<keyword evidence="1" id="KW-0472">Membrane</keyword>
<proteinExistence type="predicted"/>
<keyword evidence="3" id="KW-1185">Reference proteome</keyword>
<keyword evidence="1" id="KW-1133">Transmembrane helix</keyword>
<feature type="transmembrane region" description="Helical" evidence="1">
    <location>
        <begin position="70"/>
        <end position="89"/>
    </location>
</feature>
<organism evidence="2 3">
    <name type="scientific">Patagioenas fasciata monilis</name>
    <dbReference type="NCBI Taxonomy" id="372326"/>
    <lineage>
        <taxon>Eukaryota</taxon>
        <taxon>Metazoa</taxon>
        <taxon>Chordata</taxon>
        <taxon>Craniata</taxon>
        <taxon>Vertebrata</taxon>
        <taxon>Euteleostomi</taxon>
        <taxon>Archelosauria</taxon>
        <taxon>Archosauria</taxon>
        <taxon>Dinosauria</taxon>
        <taxon>Saurischia</taxon>
        <taxon>Theropoda</taxon>
        <taxon>Coelurosauria</taxon>
        <taxon>Aves</taxon>
        <taxon>Neognathae</taxon>
        <taxon>Neoaves</taxon>
        <taxon>Columbimorphae</taxon>
        <taxon>Columbiformes</taxon>
        <taxon>Columbidae</taxon>
        <taxon>Patagioenas</taxon>
    </lineage>
</organism>
<dbReference type="Proteomes" id="UP000190648">
    <property type="component" value="Unassembled WGS sequence"/>
</dbReference>
<evidence type="ECO:0000256" key="1">
    <source>
        <dbReference type="SAM" id="Phobius"/>
    </source>
</evidence>
<dbReference type="AlphaFoldDB" id="A0A1V4IFM4"/>
<keyword evidence="1" id="KW-0812">Transmembrane</keyword>